<name>A0A085MCN1_9BILA</name>
<evidence type="ECO:0000313" key="3">
    <source>
        <dbReference type="Proteomes" id="UP000030764"/>
    </source>
</evidence>
<reference evidence="1 3" key="1">
    <citation type="journal article" date="2014" name="Nat. Genet.">
        <title>Genome and transcriptome of the porcine whipworm Trichuris suis.</title>
        <authorList>
            <person name="Jex A.R."/>
            <person name="Nejsum P."/>
            <person name="Schwarz E.M."/>
            <person name="Hu L."/>
            <person name="Young N.D."/>
            <person name="Hall R.S."/>
            <person name="Korhonen P.K."/>
            <person name="Liao S."/>
            <person name="Thamsborg S."/>
            <person name="Xia J."/>
            <person name="Xu P."/>
            <person name="Wang S."/>
            <person name="Scheerlinck J.P."/>
            <person name="Hofmann A."/>
            <person name="Sternberg P.W."/>
            <person name="Wang J."/>
            <person name="Gasser R.B."/>
        </authorList>
    </citation>
    <scope>NUCLEOTIDE SEQUENCE [LARGE SCALE GENOMIC DNA]</scope>
    <source>
        <strain evidence="2">DCEP-RM93F</strain>
        <strain evidence="1">DCEP-RM93M</strain>
    </source>
</reference>
<keyword evidence="3" id="KW-1185">Reference proteome</keyword>
<dbReference type="Proteomes" id="UP000030764">
    <property type="component" value="Unassembled WGS sequence"/>
</dbReference>
<accession>A0A085MCN1</accession>
<dbReference type="EMBL" id="KL363203">
    <property type="protein sequence ID" value="KFD54977.1"/>
    <property type="molecule type" value="Genomic_DNA"/>
</dbReference>
<evidence type="ECO:0000313" key="1">
    <source>
        <dbReference type="EMBL" id="KFD54977.1"/>
    </source>
</evidence>
<organism evidence="1 3">
    <name type="scientific">Trichuris suis</name>
    <name type="common">pig whipworm</name>
    <dbReference type="NCBI Taxonomy" id="68888"/>
    <lineage>
        <taxon>Eukaryota</taxon>
        <taxon>Metazoa</taxon>
        <taxon>Ecdysozoa</taxon>
        <taxon>Nematoda</taxon>
        <taxon>Enoplea</taxon>
        <taxon>Dorylaimia</taxon>
        <taxon>Trichinellida</taxon>
        <taxon>Trichuridae</taxon>
        <taxon>Trichuris</taxon>
    </lineage>
</organism>
<protein>
    <submittedName>
        <fullName evidence="1">Uncharacterized protein</fullName>
    </submittedName>
</protein>
<gene>
    <name evidence="1" type="ORF">M513_04159</name>
    <name evidence="2" type="ORF">M514_04159</name>
</gene>
<dbReference type="AlphaFoldDB" id="A0A085MCN1"/>
<dbReference type="Proteomes" id="UP000030758">
    <property type="component" value="Unassembled WGS sequence"/>
</dbReference>
<sequence>MICTLVSVWILWKIMKRLQRLEDLMNPFRNIRKASILVLIVTRELMKAASSAEIKVCWRRVLLSAIDHYAYQMLNGSESGAGL</sequence>
<dbReference type="EMBL" id="KL367618">
    <property type="protein sequence ID" value="KFD61608.1"/>
    <property type="molecule type" value="Genomic_DNA"/>
</dbReference>
<evidence type="ECO:0000313" key="2">
    <source>
        <dbReference type="EMBL" id="KFD61608.1"/>
    </source>
</evidence>
<proteinExistence type="predicted"/>